<dbReference type="AlphaFoldDB" id="A0A3F3Q3I6"/>
<dbReference type="EMBL" id="KZ852046">
    <property type="protein sequence ID" value="RDH33532.1"/>
    <property type="molecule type" value="Genomic_DNA"/>
</dbReference>
<dbReference type="Proteomes" id="UP000253729">
    <property type="component" value="Unassembled WGS sequence"/>
</dbReference>
<gene>
    <name evidence="2" type="ORF">BDQ94DRAFT_143274</name>
</gene>
<protein>
    <submittedName>
        <fullName evidence="2">Uncharacterized protein</fullName>
    </submittedName>
</protein>
<evidence type="ECO:0000313" key="3">
    <source>
        <dbReference type="Proteomes" id="UP000253729"/>
    </source>
</evidence>
<reference evidence="2 3" key="1">
    <citation type="submission" date="2018-07" db="EMBL/GenBank/DDBJ databases">
        <title>The genomes of Aspergillus section Nigri reveals drivers in fungal speciation.</title>
        <authorList>
            <consortium name="DOE Joint Genome Institute"/>
            <person name="Vesth T.C."/>
            <person name="Nybo J."/>
            <person name="Theobald S."/>
            <person name="Brandl J."/>
            <person name="Frisvad J.C."/>
            <person name="Nielsen K.F."/>
            <person name="Lyhne E.K."/>
            <person name="Kogle M.E."/>
            <person name="Kuo A."/>
            <person name="Riley R."/>
            <person name="Clum A."/>
            <person name="Nolan M."/>
            <person name="Lipzen A."/>
            <person name="Salamov A."/>
            <person name="Henrissat B."/>
            <person name="Wiebenga A."/>
            <person name="De vries R.P."/>
            <person name="Grigoriev I.V."/>
            <person name="Mortensen U.H."/>
            <person name="Andersen M.R."/>
            <person name="Baker S.E."/>
        </authorList>
    </citation>
    <scope>NUCLEOTIDE SEQUENCE [LARGE SCALE GENOMIC DNA]</scope>
    <source>
        <strain evidence="2 3">CBS 139.54b</strain>
    </source>
</reference>
<dbReference type="RefSeq" id="XP_026626554.1">
    <property type="nucleotide sequence ID" value="XM_026766197.1"/>
</dbReference>
<keyword evidence="3" id="KW-1185">Reference proteome</keyword>
<keyword evidence="1" id="KW-0812">Transmembrane</keyword>
<dbReference type="GeneID" id="38134553"/>
<name>A0A3F3Q3I6_9EURO</name>
<proteinExistence type="predicted"/>
<keyword evidence="1" id="KW-1133">Transmembrane helix</keyword>
<organism evidence="2 3">
    <name type="scientific">Aspergillus welwitschiae</name>
    <dbReference type="NCBI Taxonomy" id="1341132"/>
    <lineage>
        <taxon>Eukaryota</taxon>
        <taxon>Fungi</taxon>
        <taxon>Dikarya</taxon>
        <taxon>Ascomycota</taxon>
        <taxon>Pezizomycotina</taxon>
        <taxon>Eurotiomycetes</taxon>
        <taxon>Eurotiomycetidae</taxon>
        <taxon>Eurotiales</taxon>
        <taxon>Aspergillaceae</taxon>
        <taxon>Aspergillus</taxon>
        <taxon>Aspergillus subgen. Circumdati</taxon>
    </lineage>
</organism>
<feature type="transmembrane region" description="Helical" evidence="1">
    <location>
        <begin position="58"/>
        <end position="82"/>
    </location>
</feature>
<sequence>MRTTDLTCCCQPCFHISEAPLNEWHPSRGPPSIKINYHTYTQRPVKFEVFRTPQRIRIWLIAFFLYFLYSYFYRILFSFALFGMTRVW</sequence>
<keyword evidence="1" id="KW-0472">Membrane</keyword>
<evidence type="ECO:0000256" key="1">
    <source>
        <dbReference type="SAM" id="Phobius"/>
    </source>
</evidence>
<accession>A0A3F3Q3I6</accession>
<evidence type="ECO:0000313" key="2">
    <source>
        <dbReference type="EMBL" id="RDH33532.1"/>
    </source>
</evidence>